<dbReference type="InterPro" id="IPR043502">
    <property type="entry name" value="DNA/RNA_pol_sf"/>
</dbReference>
<dbReference type="Gene3D" id="3.30.420.10">
    <property type="entry name" value="Ribonuclease H-like superfamily/Ribonuclease H"/>
    <property type="match status" value="1"/>
</dbReference>
<dbReference type="InterPro" id="IPR050951">
    <property type="entry name" value="Retrovirus_Pol_polyprotein"/>
</dbReference>
<feature type="region of interest" description="Disordered" evidence="3">
    <location>
        <begin position="513"/>
        <end position="542"/>
    </location>
</feature>
<dbReference type="PANTHER" id="PTHR37984">
    <property type="entry name" value="PROTEIN CBG26694"/>
    <property type="match status" value="1"/>
</dbReference>
<dbReference type="SMART" id="SM00298">
    <property type="entry name" value="CHROMO"/>
    <property type="match status" value="1"/>
</dbReference>
<evidence type="ECO:0000256" key="1">
    <source>
        <dbReference type="ARBA" id="ARBA00022603"/>
    </source>
</evidence>
<dbReference type="InterPro" id="IPR012337">
    <property type="entry name" value="RNaseH-like_sf"/>
</dbReference>
<keyword evidence="2" id="KW-0808">Transferase</keyword>
<evidence type="ECO:0000259" key="5">
    <source>
        <dbReference type="PROSITE" id="PS50994"/>
    </source>
</evidence>
<feature type="domain" description="Chromo" evidence="4">
    <location>
        <begin position="1187"/>
        <end position="1252"/>
    </location>
</feature>
<feature type="compositionally biased region" description="Low complexity" evidence="3">
    <location>
        <begin position="514"/>
        <end position="529"/>
    </location>
</feature>
<accession>A0AAE0FDA4</accession>
<name>A0AAE0FDA4_9CHLO</name>
<sequence length="1487" mass="168061">MNTCLHASAFTKYCCTMMWQALQSLQARVEETYEQFLSVFMLGALRMNTHGCGFTGKRVAHMAVLHRGGWRTGQWLPLRVAWGSGLALGVAHMAVAAGRRLGHGGGGGALARRVAQGHGGCFGEEGGARGRWRTERGGWRRGRWSLWGFLSVFHPDGESQLARLTGSDVPAHRLQYSEQISTVPDSADSADKETRRLQDLRYATLRRHHPDAFPQGSLSPGSTETAPTCLTQEEAKFVEGIAATRARVWQAKSRSESDGFPSADTSATSHVSATPDSTPSSSHVSATVDEAGHSVLSALASEELGSHPLSVDEKMLRCERIRMDGGVQWGKPEHGILAAARDEEGPLLLVFYAHLKGHQVPMAPGDVEKTAFTTQMGSYEWLVMPQGLQNSPSQYQRRMQRALGHLPFVRIFIDDVVVFSDTLEDHHRHVEQLLLTCREKGVFLKRSKVQLLKKSLRFLGHTISADGCRPQHDKVAAVRDWPELQSVTHVRQFLGLAGYYRRFIHCFSEKNAASPTDVTSPTHTTSPPSVRSKRSSAFSPSDRQDWRVRKSVFEKYQKQFGIFDVDACCDLAGHNRQVDRYWHDCLREQWRGLHVWCNPPYSSSHLTIEAVLRKYVEEWRADPDNTSAVFILPDLQSRVPAWRKLFRMAGMRIVEVIPTHNARGEPTQLFEIPDGRLFDLPWPVLVVYAPPSRSQPARVRYPRVPQPVLRSGSAAKLRDAGPVQSDENSLKALRAEYDRPGPLRDLRKRIEDSPHQCTRDFRLVGGVLWRVAAGRYQLVLGEDSPLREVVFWHAHDSQTAGHAGRDKTLERVLRRFWWKGATEDVGAWAASCATCQAVRPRSSYPDGMLNPHSIPTRLWQDVSVDFVTGLPLTDRDNDAFVAFTCKLSKMVHVVPMNFGDSSAATVARIYFDAVWRLHGAPMKIVSDRDPRFNDAFWQELMRLMGVKVARTTPYNPRSDGQAEHTNRVIEDMLRSFVDANVADRDLFATNVEFAINDSRSEATGYTPFELCCGVSPLSQLDLFLEAAKSDAGRRQGGVGTAHEFAAKFSSQLRDAKHRLELAQQRQREQFDRRHTQREYAVGDLVWIEAKNLTEKVMDRSLCRKLTKRWHGPVPVVERFFSDVQAALPEADRGAPVAYRLRLPPHWCIHDVFAQHRLKSYVSGKGEFAARDQPAIPEAVVVDGQREAHVERILARRVRVVRGKEIEGWKVRWTGYSKAHDQWRTRDKLEHGGPLQQLREFEAARISMEAQVREEAAKRREQRQRHVNRSGTTLAHLIADPCDELHYLDSLEDVSSLPWEQRETLEGGTLAHITELHASCTLQSSTPRILVLFSGTGSVEREFLGCFPTATVVTLDSVAAWQPTHVSDIRQWDYRQYPPGYFDVIWASPPCTQYSQARTTGGPPDLATADACVQRTLQIIEYLKPQHWFLENPRGRYPNALRLRPFMRELPLSKKQRSLDLTHRKPELECPRKCTLYPRCFCDNFSST</sequence>
<evidence type="ECO:0000259" key="4">
    <source>
        <dbReference type="PROSITE" id="PS50013"/>
    </source>
</evidence>
<dbReference type="InterPro" id="IPR041588">
    <property type="entry name" value="Integrase_H2C2"/>
</dbReference>
<dbReference type="SUPFAM" id="SSF53335">
    <property type="entry name" value="S-adenosyl-L-methionine-dependent methyltransferases"/>
    <property type="match status" value="1"/>
</dbReference>
<dbReference type="Gene3D" id="3.30.70.270">
    <property type="match status" value="2"/>
</dbReference>
<dbReference type="Gene3D" id="1.10.340.70">
    <property type="match status" value="1"/>
</dbReference>
<dbReference type="Gene3D" id="2.40.50.40">
    <property type="match status" value="1"/>
</dbReference>
<evidence type="ECO:0000256" key="3">
    <source>
        <dbReference type="SAM" id="MobiDB-lite"/>
    </source>
</evidence>
<feature type="domain" description="Integrase catalytic" evidence="5">
    <location>
        <begin position="851"/>
        <end position="1015"/>
    </location>
</feature>
<dbReference type="GO" id="GO:0009307">
    <property type="term" value="P:DNA restriction-modification system"/>
    <property type="evidence" value="ECO:0007669"/>
    <property type="project" value="InterPro"/>
</dbReference>
<reference evidence="6 7" key="1">
    <citation type="journal article" date="2015" name="Genome Biol. Evol.">
        <title>Comparative Genomics of a Bacterivorous Green Alga Reveals Evolutionary Causalities and Consequences of Phago-Mixotrophic Mode of Nutrition.</title>
        <authorList>
            <person name="Burns J.A."/>
            <person name="Paasch A."/>
            <person name="Narechania A."/>
            <person name="Kim E."/>
        </authorList>
    </citation>
    <scope>NUCLEOTIDE SEQUENCE [LARGE SCALE GENOMIC DNA]</scope>
    <source>
        <strain evidence="6 7">PLY_AMNH</strain>
    </source>
</reference>
<dbReference type="CDD" id="cd01647">
    <property type="entry name" value="RT_LTR"/>
    <property type="match status" value="1"/>
</dbReference>
<dbReference type="Pfam" id="PF05869">
    <property type="entry name" value="Dam"/>
    <property type="match status" value="1"/>
</dbReference>
<dbReference type="InterPro" id="IPR001584">
    <property type="entry name" value="Integrase_cat-core"/>
</dbReference>
<dbReference type="CDD" id="cd00024">
    <property type="entry name" value="CD_CSD"/>
    <property type="match status" value="1"/>
</dbReference>
<dbReference type="GO" id="GO:0015074">
    <property type="term" value="P:DNA integration"/>
    <property type="evidence" value="ECO:0007669"/>
    <property type="project" value="InterPro"/>
</dbReference>
<proteinExistence type="predicted"/>
<dbReference type="PROSITE" id="PS50994">
    <property type="entry name" value="INTEGRASE"/>
    <property type="match status" value="1"/>
</dbReference>
<dbReference type="InterPro" id="IPR043128">
    <property type="entry name" value="Rev_trsase/Diguanyl_cyclase"/>
</dbReference>
<keyword evidence="1" id="KW-0489">Methyltransferase</keyword>
<organism evidence="6 7">
    <name type="scientific">Cymbomonas tetramitiformis</name>
    <dbReference type="NCBI Taxonomy" id="36881"/>
    <lineage>
        <taxon>Eukaryota</taxon>
        <taxon>Viridiplantae</taxon>
        <taxon>Chlorophyta</taxon>
        <taxon>Pyramimonadophyceae</taxon>
        <taxon>Pyramimonadales</taxon>
        <taxon>Pyramimonadaceae</taxon>
        <taxon>Cymbomonas</taxon>
    </lineage>
</organism>
<dbReference type="InterPro" id="IPR036397">
    <property type="entry name" value="RNaseH_sf"/>
</dbReference>
<feature type="region of interest" description="Disordered" evidence="3">
    <location>
        <begin position="253"/>
        <end position="285"/>
    </location>
</feature>
<dbReference type="PROSITE" id="PS50013">
    <property type="entry name" value="CHROMO_2"/>
    <property type="match status" value="1"/>
</dbReference>
<dbReference type="InterPro" id="IPR000953">
    <property type="entry name" value="Chromo/chromo_shadow_dom"/>
</dbReference>
<dbReference type="SUPFAM" id="SSF56672">
    <property type="entry name" value="DNA/RNA polymerases"/>
    <property type="match status" value="1"/>
</dbReference>
<dbReference type="EMBL" id="LGRX02020429">
    <property type="protein sequence ID" value="KAK3257504.1"/>
    <property type="molecule type" value="Genomic_DNA"/>
</dbReference>
<dbReference type="PANTHER" id="PTHR37984:SF15">
    <property type="entry name" value="INTEGRASE CATALYTIC DOMAIN-CONTAINING PROTEIN"/>
    <property type="match status" value="1"/>
</dbReference>
<evidence type="ECO:0000313" key="7">
    <source>
        <dbReference type="Proteomes" id="UP001190700"/>
    </source>
</evidence>
<dbReference type="InterPro" id="IPR016197">
    <property type="entry name" value="Chromo-like_dom_sf"/>
</dbReference>
<dbReference type="GO" id="GO:0003677">
    <property type="term" value="F:DNA binding"/>
    <property type="evidence" value="ECO:0007669"/>
    <property type="project" value="InterPro"/>
</dbReference>
<keyword evidence="7" id="KW-1185">Reference proteome</keyword>
<dbReference type="SUPFAM" id="SSF54160">
    <property type="entry name" value="Chromo domain-like"/>
    <property type="match status" value="1"/>
</dbReference>
<dbReference type="InterPro" id="IPR008593">
    <property type="entry name" value="Dam_MeTrfase"/>
</dbReference>
<dbReference type="GO" id="GO:0032259">
    <property type="term" value="P:methylation"/>
    <property type="evidence" value="ECO:0007669"/>
    <property type="project" value="UniProtKB-KW"/>
</dbReference>
<comment type="caution">
    <text evidence="6">The sequence shown here is derived from an EMBL/GenBank/DDBJ whole genome shotgun (WGS) entry which is preliminary data.</text>
</comment>
<dbReference type="InterPro" id="IPR000477">
    <property type="entry name" value="RT_dom"/>
</dbReference>
<evidence type="ECO:0000256" key="2">
    <source>
        <dbReference type="ARBA" id="ARBA00022679"/>
    </source>
</evidence>
<gene>
    <name evidence="6" type="ORF">CYMTET_33412</name>
</gene>
<evidence type="ECO:0000313" key="6">
    <source>
        <dbReference type="EMBL" id="KAK3257504.1"/>
    </source>
</evidence>
<dbReference type="InterPro" id="IPR001525">
    <property type="entry name" value="C5_MeTfrase"/>
</dbReference>
<dbReference type="Pfam" id="PF00078">
    <property type="entry name" value="RVT_1"/>
    <property type="match status" value="1"/>
</dbReference>
<dbReference type="Gene3D" id="3.10.10.10">
    <property type="entry name" value="HIV Type 1 Reverse Transcriptase, subunit A, domain 1"/>
    <property type="match status" value="1"/>
</dbReference>
<dbReference type="SUPFAM" id="SSF53098">
    <property type="entry name" value="Ribonuclease H-like"/>
    <property type="match status" value="1"/>
</dbReference>
<dbReference type="Proteomes" id="UP001190700">
    <property type="component" value="Unassembled WGS sequence"/>
</dbReference>
<dbReference type="Pfam" id="PF17921">
    <property type="entry name" value="Integrase_H2C2"/>
    <property type="match status" value="1"/>
</dbReference>
<dbReference type="Pfam" id="PF00145">
    <property type="entry name" value="DNA_methylase"/>
    <property type="match status" value="1"/>
</dbReference>
<dbReference type="InterPro" id="IPR029063">
    <property type="entry name" value="SAM-dependent_MTases_sf"/>
</dbReference>
<dbReference type="GO" id="GO:0009007">
    <property type="term" value="F:site-specific DNA-methyltransferase (adenine-specific) activity"/>
    <property type="evidence" value="ECO:0007669"/>
    <property type="project" value="InterPro"/>
</dbReference>
<protein>
    <submittedName>
        <fullName evidence="6">Uncharacterized protein</fullName>
    </submittedName>
</protein>
<feature type="compositionally biased region" description="Polar residues" evidence="3">
    <location>
        <begin position="263"/>
        <end position="285"/>
    </location>
</feature>
<dbReference type="Gene3D" id="3.40.50.150">
    <property type="entry name" value="Vaccinia Virus protein VP39"/>
    <property type="match status" value="1"/>
</dbReference>